<keyword evidence="3" id="KW-1185">Reference proteome</keyword>
<evidence type="ECO:0000313" key="2">
    <source>
        <dbReference type="EMBL" id="GAC95506.1"/>
    </source>
</evidence>
<dbReference type="OrthoDB" id="2550291at2759"/>
<sequence length="630" mass="69248">MTSLNYPSDQKTTRKVFTRPANLHLAWSASRDASSSPDHGKSSSSAGVLHKPYFPSAPPQISMSAVSHPYNVFVPAPRNGDIGGTSETLKSSSSAPSFHLPSRRSLSRSSDLLLKTGHLTLRTAADTTCRRGALGGFEKALRRRQAAKDQVTDREQEVFVTLDRHDPTSTNSLEQDLMSWNFHSASSHLKVSNEPFLASPGASDPSAFDNDGLASFQPRPVPSCLSDQSRWIPPPSWDVLDTLSDSQDLHSRSPTSTISDPLQTPRTSQPGSPMDPEFYLNLYTRNDAKCRGSSHGSLQLRFRLTRSSTVEMQPCPSEVDHPDDSKQLRRRQLVITGDALGASNSVRFENNHRGSANSVCILSSANVADLNEWLESIESVINQCRYLGRHGLDAGQSHDYFGRQHLGARRSSGSMPETIRLLEQLKGHEGHAEYLEEMDEQSTPMVNSLSLPSLVVPTSSTRLSTQSTIHTHSDFSTSPFIDYYAVTDDYGFEPDSAADCPQSTAAQSASGSLYSFEDAYMSIMRRYADSDFERDLSKPLTVPSERLVEHARTENLDVPVSPCSFEFGREDWDSEVEAPGSPLDPWLTQHAARSVTSLSTSLSSSVLGDDTVMQIFAEGFRRRSSSHLGL</sequence>
<organism evidence="2 3">
    <name type="scientific">Pseudozyma hubeiensis (strain SY62)</name>
    <name type="common">Yeast</name>
    <dbReference type="NCBI Taxonomy" id="1305764"/>
    <lineage>
        <taxon>Eukaryota</taxon>
        <taxon>Fungi</taxon>
        <taxon>Dikarya</taxon>
        <taxon>Basidiomycota</taxon>
        <taxon>Ustilaginomycotina</taxon>
        <taxon>Ustilaginomycetes</taxon>
        <taxon>Ustilaginales</taxon>
        <taxon>Ustilaginaceae</taxon>
        <taxon>Pseudozyma</taxon>
    </lineage>
</organism>
<reference evidence="3" key="1">
    <citation type="journal article" date="2013" name="Genome Announc.">
        <title>Draft genome sequence of the basidiomycetous yeast-like fungus Pseudozyma hubeiensis SY62, which produces an abundant amount of the biosurfactant mannosylerythritol lipids.</title>
        <authorList>
            <person name="Konishi M."/>
            <person name="Hatada Y."/>
            <person name="Horiuchi J."/>
        </authorList>
    </citation>
    <scope>NUCLEOTIDE SEQUENCE [LARGE SCALE GENOMIC DNA]</scope>
    <source>
        <strain evidence="3">SY62</strain>
    </source>
</reference>
<feature type="compositionally biased region" description="Low complexity" evidence="1">
    <location>
        <begin position="34"/>
        <end position="45"/>
    </location>
</feature>
<dbReference type="EMBL" id="DF238795">
    <property type="protein sequence ID" value="GAC95506.1"/>
    <property type="molecule type" value="Genomic_DNA"/>
</dbReference>
<dbReference type="eggNOG" id="ENOG502R2HS">
    <property type="taxonomic scope" value="Eukaryota"/>
</dbReference>
<dbReference type="HOGENOM" id="CLU_430949_0_0_1"/>
<dbReference type="RefSeq" id="XP_012189093.1">
    <property type="nucleotide sequence ID" value="XM_012333703.1"/>
</dbReference>
<gene>
    <name evidence="2" type="ORF">PHSY_003082</name>
</gene>
<feature type="compositionally biased region" description="Low complexity" evidence="1">
    <location>
        <begin position="91"/>
        <end position="100"/>
    </location>
</feature>
<evidence type="ECO:0000313" key="3">
    <source>
        <dbReference type="Proteomes" id="UP000014071"/>
    </source>
</evidence>
<dbReference type="AlphaFoldDB" id="R9P2F9"/>
<feature type="region of interest" description="Disordered" evidence="1">
    <location>
        <begin position="246"/>
        <end position="276"/>
    </location>
</feature>
<feature type="compositionally biased region" description="Polar residues" evidence="1">
    <location>
        <begin position="252"/>
        <end position="271"/>
    </location>
</feature>
<accession>R9P2F9</accession>
<evidence type="ECO:0000256" key="1">
    <source>
        <dbReference type="SAM" id="MobiDB-lite"/>
    </source>
</evidence>
<dbReference type="GeneID" id="24108372"/>
<feature type="region of interest" description="Disordered" evidence="1">
    <location>
        <begin position="28"/>
        <end position="47"/>
    </location>
</feature>
<feature type="region of interest" description="Disordered" evidence="1">
    <location>
        <begin position="83"/>
        <end position="103"/>
    </location>
</feature>
<protein>
    <submittedName>
        <fullName evidence="2">Integral subunit of the pre-mRNA cleavage and polyadenylation factor complex</fullName>
    </submittedName>
</protein>
<proteinExistence type="predicted"/>
<dbReference type="Proteomes" id="UP000014071">
    <property type="component" value="Unassembled WGS sequence"/>
</dbReference>
<feature type="region of interest" description="Disordered" evidence="1">
    <location>
        <begin position="201"/>
        <end position="228"/>
    </location>
</feature>
<name>R9P2F9_PSEHS</name>